<evidence type="ECO:0000256" key="3">
    <source>
        <dbReference type="ARBA" id="ARBA00022741"/>
    </source>
</evidence>
<accession>A0AB72VFJ4</accession>
<dbReference type="GO" id="GO:0140359">
    <property type="term" value="F:ABC-type transporter activity"/>
    <property type="evidence" value="ECO:0007669"/>
    <property type="project" value="InterPro"/>
</dbReference>
<comment type="similarity">
    <text evidence="1">Belongs to the ABC transporter superfamily.</text>
</comment>
<evidence type="ECO:0000256" key="1">
    <source>
        <dbReference type="ARBA" id="ARBA00005417"/>
    </source>
</evidence>
<name>A0AB72VFJ4_CORGB</name>
<evidence type="ECO:0000313" key="6">
    <source>
        <dbReference type="EMBL" id="BAQ21081.1"/>
    </source>
</evidence>
<dbReference type="PROSITE" id="PS00211">
    <property type="entry name" value="ABC_TRANSPORTER_1"/>
    <property type="match status" value="1"/>
</dbReference>
<proteinExistence type="inferred from homology"/>
<dbReference type="Pfam" id="PF00005">
    <property type="entry name" value="ABC_tran"/>
    <property type="match status" value="1"/>
</dbReference>
<evidence type="ECO:0000256" key="4">
    <source>
        <dbReference type="ARBA" id="ARBA00022840"/>
    </source>
</evidence>
<dbReference type="InterPro" id="IPR003593">
    <property type="entry name" value="AAA+_ATPase"/>
</dbReference>
<dbReference type="PROSITE" id="PS50893">
    <property type="entry name" value="ABC_TRANSPORTER_2"/>
    <property type="match status" value="1"/>
</dbReference>
<evidence type="ECO:0000259" key="5">
    <source>
        <dbReference type="PROSITE" id="PS50893"/>
    </source>
</evidence>
<keyword evidence="3" id="KW-0547">Nucleotide-binding</keyword>
<dbReference type="InterPro" id="IPR050683">
    <property type="entry name" value="Bact_Polysacc_Export_ATP-bd"/>
</dbReference>
<dbReference type="Proteomes" id="UP000006698">
    <property type="component" value="Chromosome"/>
</dbReference>
<dbReference type="PANTHER" id="PTHR46743">
    <property type="entry name" value="TEICHOIC ACIDS EXPORT ATP-BINDING PROTEIN TAGH"/>
    <property type="match status" value="1"/>
</dbReference>
<gene>
    <name evidence="6" type="ordered locus">cgR_6019</name>
</gene>
<reference evidence="6" key="1">
    <citation type="journal article" date="2007" name="Microbiology">
        <title>Comparative analysis of the Corynebacterium glutamicum group and complete genome sequence of strain R.</title>
        <authorList>
            <person name="Yukawa H."/>
            <person name="Omumasaba C.A."/>
            <person name="Nonaka H."/>
            <person name="Kos P."/>
            <person name="Okai N."/>
            <person name="Suzuki N."/>
            <person name="Suda M."/>
            <person name="Tsuge Y."/>
            <person name="Watanabe J."/>
            <person name="Ikeda Y."/>
            <person name="Vertes A.A."/>
            <person name="Inui M."/>
        </authorList>
    </citation>
    <scope>NUCLEOTIDE SEQUENCE</scope>
    <source>
        <strain evidence="6">R</strain>
    </source>
</reference>
<dbReference type="InterPro" id="IPR003439">
    <property type="entry name" value="ABC_transporter-like_ATP-bd"/>
</dbReference>
<dbReference type="PANTHER" id="PTHR46743:SF2">
    <property type="entry name" value="TEICHOIC ACIDS EXPORT ATP-BINDING PROTEIN TAGH"/>
    <property type="match status" value="1"/>
</dbReference>
<dbReference type="InterPro" id="IPR017871">
    <property type="entry name" value="ABC_transporter-like_CS"/>
</dbReference>
<dbReference type="RefSeq" id="WP_231839016.1">
    <property type="nucleotide sequence ID" value="NC_009342.1"/>
</dbReference>
<protein>
    <submittedName>
        <fullName evidence="6">ABC transporter ATP-binding protein</fullName>
    </submittedName>
</protein>
<dbReference type="GO" id="GO:0016020">
    <property type="term" value="C:membrane"/>
    <property type="evidence" value="ECO:0007669"/>
    <property type="project" value="InterPro"/>
</dbReference>
<dbReference type="AlphaFoldDB" id="A0AB72VFJ4"/>
<dbReference type="CDD" id="cd03220">
    <property type="entry name" value="ABC_KpsT_Wzt"/>
    <property type="match status" value="1"/>
</dbReference>
<keyword evidence="2" id="KW-0813">Transport</keyword>
<dbReference type="SUPFAM" id="SSF52540">
    <property type="entry name" value="P-loop containing nucleoside triphosphate hydrolases"/>
    <property type="match status" value="1"/>
</dbReference>
<dbReference type="KEGG" id="cgt:cgR_6019"/>
<dbReference type="EMBL" id="AP009044">
    <property type="protein sequence ID" value="BAQ21081.1"/>
    <property type="molecule type" value="Genomic_DNA"/>
</dbReference>
<dbReference type="InterPro" id="IPR015860">
    <property type="entry name" value="ABC_transpr_TagH-like"/>
</dbReference>
<dbReference type="GO" id="GO:0005524">
    <property type="term" value="F:ATP binding"/>
    <property type="evidence" value="ECO:0007669"/>
    <property type="project" value="UniProtKB-KW"/>
</dbReference>
<keyword evidence="4 6" id="KW-0067">ATP-binding</keyword>
<feature type="domain" description="ABC transporter" evidence="5">
    <location>
        <begin position="7"/>
        <end position="242"/>
    </location>
</feature>
<dbReference type="GO" id="GO:0016887">
    <property type="term" value="F:ATP hydrolysis activity"/>
    <property type="evidence" value="ECO:0007669"/>
    <property type="project" value="InterPro"/>
</dbReference>
<dbReference type="SMART" id="SM00382">
    <property type="entry name" value="AAA"/>
    <property type="match status" value="1"/>
</dbReference>
<evidence type="ECO:0000256" key="2">
    <source>
        <dbReference type="ARBA" id="ARBA00022448"/>
    </source>
</evidence>
<dbReference type="Gene3D" id="3.40.50.300">
    <property type="entry name" value="P-loop containing nucleotide triphosphate hydrolases"/>
    <property type="match status" value="1"/>
</dbReference>
<dbReference type="InterPro" id="IPR027417">
    <property type="entry name" value="P-loop_NTPase"/>
</dbReference>
<sequence length="285" mass="31750">MLNKPTVMVRNLSKTYSVGKNGSERSIFQRSNRIRVEALKDVSFVTYTGESIGILGRNGSGKTTLLNLIAGNETASNGEILVSAQPTYLGVSAALQNHLSGAANVRLGLLAMQLSREEVLAKEEQVLEWAELQEASDRPLRTYSSGMRARLQFAISTAVKREILLVDEALSTGDSTFSAKARNRMNEFLEESGTVFIVSHAPGTIERYCKRSIWLHKGEIIADGRTRMVTKYYRQWAEREAKGNFRGAEIVIENMKLRYEPKNLILASEEKTVFGNTELKSSHSQ</sequence>
<organism evidence="6">
    <name type="scientific">Corynebacterium glutamicum (strain R)</name>
    <dbReference type="NCBI Taxonomy" id="340322"/>
    <lineage>
        <taxon>Bacteria</taxon>
        <taxon>Bacillati</taxon>
        <taxon>Actinomycetota</taxon>
        <taxon>Actinomycetes</taxon>
        <taxon>Mycobacteriales</taxon>
        <taxon>Corynebacteriaceae</taxon>
        <taxon>Corynebacterium</taxon>
    </lineage>
</organism>